<proteinExistence type="predicted"/>
<dbReference type="RefSeq" id="WP_343872308.1">
    <property type="nucleotide sequence ID" value="NZ_BAAAIX010000007.1"/>
</dbReference>
<dbReference type="EMBL" id="JBHUFZ010000008">
    <property type="protein sequence ID" value="MFD1889306.1"/>
    <property type="molecule type" value="Genomic_DNA"/>
</dbReference>
<dbReference type="SUPFAM" id="SSF159888">
    <property type="entry name" value="YdhG-like"/>
    <property type="match status" value="1"/>
</dbReference>
<gene>
    <name evidence="1" type="ORF">ACFSCS_03780</name>
</gene>
<accession>A0ABW4RSX1</accession>
<evidence type="ECO:0008006" key="3">
    <source>
        <dbReference type="Google" id="ProtNLM"/>
    </source>
</evidence>
<comment type="caution">
    <text evidence="1">The sequence shown here is derived from an EMBL/GenBank/DDBJ whole genome shotgun (WGS) entry which is preliminary data.</text>
</comment>
<name>A0ABW4RSX1_9ACTN</name>
<dbReference type="Proteomes" id="UP001597326">
    <property type="component" value="Unassembled WGS sequence"/>
</dbReference>
<keyword evidence="2" id="KW-1185">Reference proteome</keyword>
<organism evidence="1 2">
    <name type="scientific">Luteococcus peritonei</name>
    <dbReference type="NCBI Taxonomy" id="88874"/>
    <lineage>
        <taxon>Bacteria</taxon>
        <taxon>Bacillati</taxon>
        <taxon>Actinomycetota</taxon>
        <taxon>Actinomycetes</taxon>
        <taxon>Propionibacteriales</taxon>
        <taxon>Propionibacteriaceae</taxon>
        <taxon>Luteococcus</taxon>
    </lineage>
</organism>
<sequence>MSTKDGFTAEEKAAVKQAAAERRRTAAGKNTEQDVLDAIAAMDEGDRAIAEGLHALVKRVAPELTSRTWYGFPAYARDAKGKEIVFFYQFAGKFKTRYGTLGFNDNAQLDEGTLWPAAYAITTWDEATEQQVEQLVRRAIG</sequence>
<evidence type="ECO:0000313" key="2">
    <source>
        <dbReference type="Proteomes" id="UP001597326"/>
    </source>
</evidence>
<reference evidence="2" key="1">
    <citation type="journal article" date="2019" name="Int. J. Syst. Evol. Microbiol.">
        <title>The Global Catalogue of Microorganisms (GCM) 10K type strain sequencing project: providing services to taxonomists for standard genome sequencing and annotation.</title>
        <authorList>
            <consortium name="The Broad Institute Genomics Platform"/>
            <consortium name="The Broad Institute Genome Sequencing Center for Infectious Disease"/>
            <person name="Wu L."/>
            <person name="Ma J."/>
        </authorList>
    </citation>
    <scope>NUCLEOTIDE SEQUENCE [LARGE SCALE GENOMIC DNA]</scope>
    <source>
        <strain evidence="2">CAIM 431</strain>
    </source>
</reference>
<evidence type="ECO:0000313" key="1">
    <source>
        <dbReference type="EMBL" id="MFD1889306.1"/>
    </source>
</evidence>
<protein>
    <recommendedName>
        <fullName evidence="3">DUF1801 domain-containing protein</fullName>
    </recommendedName>
</protein>